<sequence>MFKNTCYILIWVMTFGVAWGQPNCFYAVGYSPSASQVRICVGRPITMNDAACTSFAPDPTRLYKFFPSMTATPSKTHTYTQPGTYTVELIGNVPAPGTGNINSIRTDYVVVLPTPKPKIRLMRCANRQVKIEVLEFPPYDRYKVDLGNSITQYITPSTNPFIYNYPTAGTYTIKIEGEHALLNLANDYCSGVNADTTLANTIIYDNLSVIASSFSVMQEGPASSCEGKIKITIPQIFADIRYEVYFSKQGQNPELLATFENQNQQNVSFTKEKLNTLGQTYQVLIRLQDKCGNQYDFTQILLPAIGSLPLEVKKLNVSFDLENNLQISWKATSQAPEELRTYQVVESNKVLEQTTATQILLKGKEKQNTCYTINFTTTCGVQTLFSQPACPMILRISASSIKERTLQWNAYQNSDNEPVLAYQVIKYNAIGGAIDNFSAGSNLSYTDSKEDLENQVILYRIRAITASGEYFSNVVRVERPAQVFFPNAFTPNGDGLNDTFFPKGVFIKNFQMSVFTPNGQKIFESAVLGEGWDGTFQGKPMPQGAYIYQCVIEDFIGKKIQQSGTVLLQR</sequence>
<protein>
    <submittedName>
        <fullName evidence="1">Gliding motility-associated C-terminal domain</fullName>
    </submittedName>
</protein>
<dbReference type="Gene3D" id="2.60.40.10">
    <property type="entry name" value="Immunoglobulins"/>
    <property type="match status" value="1"/>
</dbReference>
<comment type="caution">
    <text evidence="1">The sequence shown here is derived from an EMBL/GenBank/DDBJ whole genome shotgun (WGS) entry which is preliminary data.</text>
</comment>
<evidence type="ECO:0000313" key="1">
    <source>
        <dbReference type="EMBL" id="PKQ68634.1"/>
    </source>
</evidence>
<dbReference type="Pfam" id="PF13585">
    <property type="entry name" value="CHU_C"/>
    <property type="match status" value="1"/>
</dbReference>
<name>A0A2N3IE45_9BACT</name>
<proteinExistence type="predicted"/>
<evidence type="ECO:0000313" key="2">
    <source>
        <dbReference type="Proteomes" id="UP000233387"/>
    </source>
</evidence>
<accession>A0A2N3IE45</accession>
<organism evidence="1 2">
    <name type="scientific">Raineya orbicola</name>
    <dbReference type="NCBI Taxonomy" id="2016530"/>
    <lineage>
        <taxon>Bacteria</taxon>
        <taxon>Pseudomonadati</taxon>
        <taxon>Bacteroidota</taxon>
        <taxon>Cytophagia</taxon>
        <taxon>Cytophagales</taxon>
        <taxon>Raineyaceae</taxon>
        <taxon>Raineya</taxon>
    </lineage>
</organism>
<dbReference type="RefSeq" id="WP_101358876.1">
    <property type="nucleotide sequence ID" value="NZ_NKXO01000023.1"/>
</dbReference>
<dbReference type="NCBIfam" id="TIGR04131">
    <property type="entry name" value="Bac_Flav_CTERM"/>
    <property type="match status" value="1"/>
</dbReference>
<dbReference type="OrthoDB" id="631648at2"/>
<keyword evidence="2" id="KW-1185">Reference proteome</keyword>
<dbReference type="InterPro" id="IPR026341">
    <property type="entry name" value="T9SS_type_B"/>
</dbReference>
<dbReference type="Proteomes" id="UP000233387">
    <property type="component" value="Unassembled WGS sequence"/>
</dbReference>
<reference evidence="1 2" key="1">
    <citation type="submission" date="2017-06" db="EMBL/GenBank/DDBJ databases">
        <title>Raineya orbicola gen. nov., sp. nov. a slightly thermophilic bacterium of the phylum Bacteroidetes and the description of Raineyaceae fam. nov.</title>
        <authorList>
            <person name="Albuquerque L."/>
            <person name="Polonia A.R.M."/>
            <person name="Barroso C."/>
            <person name="Froufe H.J.C."/>
            <person name="Lage O."/>
            <person name="Lobo-Da-Cunha A."/>
            <person name="Egas C."/>
            <person name="Da Costa M.S."/>
        </authorList>
    </citation>
    <scope>NUCLEOTIDE SEQUENCE [LARGE SCALE GENOMIC DNA]</scope>
    <source>
        <strain evidence="1 2">SPSPC-11</strain>
    </source>
</reference>
<dbReference type="AlphaFoldDB" id="A0A2N3IE45"/>
<dbReference type="InterPro" id="IPR013783">
    <property type="entry name" value="Ig-like_fold"/>
</dbReference>
<gene>
    <name evidence="1" type="ORF">Rain11_1612</name>
</gene>
<dbReference type="EMBL" id="NKXO01000023">
    <property type="protein sequence ID" value="PKQ68634.1"/>
    <property type="molecule type" value="Genomic_DNA"/>
</dbReference>